<evidence type="ECO:0000313" key="2">
    <source>
        <dbReference type="EMBL" id="MDW9253630.1"/>
    </source>
</evidence>
<feature type="region of interest" description="Disordered" evidence="1">
    <location>
        <begin position="1"/>
        <end position="38"/>
    </location>
</feature>
<dbReference type="AlphaFoldDB" id="A0AAW9CRH4"/>
<proteinExistence type="predicted"/>
<accession>A0AAW9CRH4</accession>
<evidence type="ECO:0000313" key="3">
    <source>
        <dbReference type="Proteomes" id="UP001272137"/>
    </source>
</evidence>
<sequence length="38" mass="4022">MKHHAEPARRNGACRSRFGGASRGAGDTPAPHDACGRY</sequence>
<name>A0AAW9CRH4_BURTH</name>
<gene>
    <name evidence="2" type="ORF">C7S16_6992</name>
</gene>
<comment type="caution">
    <text evidence="2">The sequence shown here is derived from an EMBL/GenBank/DDBJ whole genome shotgun (WGS) entry which is preliminary data.</text>
</comment>
<dbReference type="Proteomes" id="UP001272137">
    <property type="component" value="Unassembled WGS sequence"/>
</dbReference>
<dbReference type="EMBL" id="QXCT01000001">
    <property type="protein sequence ID" value="MDW9253630.1"/>
    <property type="molecule type" value="Genomic_DNA"/>
</dbReference>
<reference evidence="2" key="1">
    <citation type="submission" date="2018-08" db="EMBL/GenBank/DDBJ databases">
        <title>Identification of Burkholderia cepacia strains that express a Burkholderia pseudomallei-like capsular polysaccharide.</title>
        <authorList>
            <person name="Burtnick M.N."/>
            <person name="Vongsouvath M."/>
            <person name="Newton P."/>
            <person name="Wuthiekanun V."/>
            <person name="Limmathurotsakul D."/>
            <person name="Brett P.J."/>
            <person name="Chantratita N."/>
            <person name="Dance D.A."/>
        </authorList>
    </citation>
    <scope>NUCLEOTIDE SEQUENCE</scope>
    <source>
        <strain evidence="2">SBXCC001</strain>
    </source>
</reference>
<evidence type="ECO:0000256" key="1">
    <source>
        <dbReference type="SAM" id="MobiDB-lite"/>
    </source>
</evidence>
<organism evidence="2 3">
    <name type="scientific">Burkholderia thailandensis</name>
    <dbReference type="NCBI Taxonomy" id="57975"/>
    <lineage>
        <taxon>Bacteria</taxon>
        <taxon>Pseudomonadati</taxon>
        <taxon>Pseudomonadota</taxon>
        <taxon>Betaproteobacteria</taxon>
        <taxon>Burkholderiales</taxon>
        <taxon>Burkholderiaceae</taxon>
        <taxon>Burkholderia</taxon>
        <taxon>pseudomallei group</taxon>
    </lineage>
</organism>
<protein>
    <submittedName>
        <fullName evidence="2">Uncharacterized protein</fullName>
    </submittedName>
</protein>
<feature type="compositionally biased region" description="Low complexity" evidence="1">
    <location>
        <begin position="13"/>
        <end position="26"/>
    </location>
</feature>